<comment type="caution">
    <text evidence="3">The sequence shown here is derived from an EMBL/GenBank/DDBJ whole genome shotgun (WGS) entry which is preliminary data.</text>
</comment>
<evidence type="ECO:0000313" key="3">
    <source>
        <dbReference type="EMBL" id="GAL99816.1"/>
    </source>
</evidence>
<evidence type="ECO:0000313" key="4">
    <source>
        <dbReference type="Proteomes" id="UP000032305"/>
    </source>
</evidence>
<gene>
    <name evidence="3" type="ORF">SP5_013_00090</name>
</gene>
<accession>A0A0A1W3S3</accession>
<reference evidence="3 4" key="1">
    <citation type="submission" date="2014-11" db="EMBL/GenBank/DDBJ databases">
        <title>Whole genome shotgun sequence of Sphingomonas parapaucimobilis NBRC 15100.</title>
        <authorList>
            <person name="Katano-Makiyama Y."/>
            <person name="Hosoyama A."/>
            <person name="Hashimoto M."/>
            <person name="Hosoyama Y."/>
            <person name="Noguchi M."/>
            <person name="Numata M."/>
            <person name="Tsuchikane K."/>
            <person name="Hirakata S."/>
            <person name="Uohara A."/>
            <person name="Shimodaira J."/>
            <person name="Ohji S."/>
            <person name="Ichikawa N."/>
            <person name="Kimura A."/>
            <person name="Yamazoe A."/>
            <person name="Fujita N."/>
        </authorList>
    </citation>
    <scope>NUCLEOTIDE SEQUENCE [LARGE SCALE GENOMIC DNA]</scope>
    <source>
        <strain evidence="3 4">NBRC 15100</strain>
    </source>
</reference>
<evidence type="ECO:0000259" key="2">
    <source>
        <dbReference type="Pfam" id="PF07486"/>
    </source>
</evidence>
<feature type="region of interest" description="Disordered" evidence="1">
    <location>
        <begin position="294"/>
        <end position="316"/>
    </location>
</feature>
<evidence type="ECO:0000256" key="1">
    <source>
        <dbReference type="SAM" id="MobiDB-lite"/>
    </source>
</evidence>
<protein>
    <submittedName>
        <fullName evidence="3">Putative hydrolase</fullName>
    </submittedName>
</protein>
<keyword evidence="3" id="KW-0378">Hydrolase</keyword>
<dbReference type="eggNOG" id="COG3773">
    <property type="taxonomic scope" value="Bacteria"/>
</dbReference>
<dbReference type="InterPro" id="IPR011105">
    <property type="entry name" value="Cell_wall_hydrolase_SleB"/>
</dbReference>
<dbReference type="AlphaFoldDB" id="A0A0A1W3S3"/>
<dbReference type="RefSeq" id="WP_245613377.1">
    <property type="nucleotide sequence ID" value="NZ_BBPI01000013.1"/>
</dbReference>
<dbReference type="Proteomes" id="UP000032305">
    <property type="component" value="Unassembled WGS sequence"/>
</dbReference>
<dbReference type="InterPro" id="IPR042047">
    <property type="entry name" value="SleB_dom1"/>
</dbReference>
<name>A0A0A1W3S3_9SPHN</name>
<dbReference type="EMBL" id="BBPI01000013">
    <property type="protein sequence ID" value="GAL99816.1"/>
    <property type="molecule type" value="Genomic_DNA"/>
</dbReference>
<dbReference type="GO" id="GO:0016787">
    <property type="term" value="F:hydrolase activity"/>
    <property type="evidence" value="ECO:0007669"/>
    <property type="project" value="UniProtKB-KW"/>
</dbReference>
<dbReference type="Pfam" id="PF07486">
    <property type="entry name" value="Hydrolase_2"/>
    <property type="match status" value="1"/>
</dbReference>
<dbReference type="Gene3D" id="1.10.10.2520">
    <property type="entry name" value="Cell wall hydrolase SleB, domain 1"/>
    <property type="match status" value="1"/>
</dbReference>
<keyword evidence="4" id="KW-1185">Reference proteome</keyword>
<organism evidence="3 4">
    <name type="scientific">Sphingomonas parapaucimobilis NBRC 15100</name>
    <dbReference type="NCBI Taxonomy" id="1219049"/>
    <lineage>
        <taxon>Bacteria</taxon>
        <taxon>Pseudomonadati</taxon>
        <taxon>Pseudomonadota</taxon>
        <taxon>Alphaproteobacteria</taxon>
        <taxon>Sphingomonadales</taxon>
        <taxon>Sphingomonadaceae</taxon>
        <taxon>Sphingomonas</taxon>
    </lineage>
</organism>
<proteinExistence type="predicted"/>
<feature type="domain" description="Cell wall hydrolase SleB" evidence="2">
    <location>
        <begin position="104"/>
        <end position="213"/>
    </location>
</feature>
<sequence>MGWEADIVLRWLMLVASLGVATSCTPVRERSAHLTLDVPPPTARTLLRQLALDVPDTDLPEAISGNTPIEMAAAPAFSGIARTATDAARAAECLTAAIYYEARSEPVEGQRAVAQVVLNRVRDRAFPKSICGVVYQGSERSTGCQFSFTCDGSMLLPRDPAAWTRAAAVAQAALAGLVYAPVGAATFYHANYVLPWWASSLSRIGSVGTHIFYRWRGALERDLSFRQDYAGVEPNIPVPAAVPNPAAAPMAEAMYGVTIHRGEKRAEATIGAGAGTPDAKPTPVSTAGVRIHRNGFAHGGGETVSGVVVGEESDPG</sequence>